<keyword evidence="4" id="KW-1185">Reference proteome</keyword>
<dbReference type="InterPro" id="IPR011990">
    <property type="entry name" value="TPR-like_helical_dom_sf"/>
</dbReference>
<dbReference type="RefSeq" id="WP_207561530.1">
    <property type="nucleotide sequence ID" value="NZ_CP046072.1"/>
</dbReference>
<reference evidence="3" key="1">
    <citation type="submission" date="2019-11" db="EMBL/GenBank/DDBJ databases">
        <authorList>
            <person name="Kojima H."/>
        </authorList>
    </citation>
    <scope>NUCLEOTIDE SEQUENCE</scope>
    <source>
        <strain evidence="3">H1576</strain>
    </source>
</reference>
<dbReference type="AlphaFoldDB" id="A0A975B254"/>
<keyword evidence="1" id="KW-0802">TPR repeat</keyword>
<evidence type="ECO:0000256" key="2">
    <source>
        <dbReference type="SAM" id="SignalP"/>
    </source>
</evidence>
<dbReference type="InterPro" id="IPR019734">
    <property type="entry name" value="TPR_rpt"/>
</dbReference>
<dbReference type="KEGG" id="saqt:GJV85_11550"/>
<evidence type="ECO:0000256" key="1">
    <source>
        <dbReference type="PROSITE-ProRule" id="PRU00339"/>
    </source>
</evidence>
<evidence type="ECO:0000313" key="4">
    <source>
        <dbReference type="Proteomes" id="UP000671852"/>
    </source>
</evidence>
<dbReference type="SMART" id="SM00028">
    <property type="entry name" value="TPR"/>
    <property type="match status" value="3"/>
</dbReference>
<protein>
    <submittedName>
        <fullName evidence="3">Tetratricopeptide repeat protein</fullName>
    </submittedName>
</protein>
<dbReference type="Pfam" id="PF13429">
    <property type="entry name" value="TPR_15"/>
    <property type="match status" value="1"/>
</dbReference>
<feature type="repeat" description="TPR" evidence="1">
    <location>
        <begin position="78"/>
        <end position="111"/>
    </location>
</feature>
<dbReference type="EMBL" id="CP046072">
    <property type="protein sequence ID" value="QSZ42720.1"/>
    <property type="molecule type" value="Genomic_DNA"/>
</dbReference>
<dbReference type="Gene3D" id="1.25.40.10">
    <property type="entry name" value="Tetratricopeptide repeat domain"/>
    <property type="match status" value="3"/>
</dbReference>
<organism evidence="3 4">
    <name type="scientific">Sulfurimonas aquatica</name>
    <dbReference type="NCBI Taxonomy" id="2672570"/>
    <lineage>
        <taxon>Bacteria</taxon>
        <taxon>Pseudomonadati</taxon>
        <taxon>Campylobacterota</taxon>
        <taxon>Epsilonproteobacteria</taxon>
        <taxon>Campylobacterales</taxon>
        <taxon>Sulfurimonadaceae</taxon>
        <taxon>Sulfurimonas</taxon>
    </lineage>
</organism>
<reference evidence="3" key="2">
    <citation type="submission" date="2021-04" db="EMBL/GenBank/DDBJ databases">
        <title>Isolation and characterization of a novel species of the genus Sulfurimonas.</title>
        <authorList>
            <person name="Fukui M."/>
        </authorList>
    </citation>
    <scope>NUCLEOTIDE SEQUENCE</scope>
    <source>
        <strain evidence="3">H1576</strain>
    </source>
</reference>
<keyword evidence="2" id="KW-0732">Signal</keyword>
<dbReference type="Proteomes" id="UP000671852">
    <property type="component" value="Chromosome"/>
</dbReference>
<dbReference type="PROSITE" id="PS50005">
    <property type="entry name" value="TPR"/>
    <property type="match status" value="1"/>
</dbReference>
<proteinExistence type="predicted"/>
<evidence type="ECO:0000313" key="3">
    <source>
        <dbReference type="EMBL" id="QSZ42720.1"/>
    </source>
</evidence>
<sequence>MISNKLQCKKSLNDFCKKTILTTLSLLVLLNVSSYAKTIDDSVDHIGLATMMIYDARYKKAKEELDLVDKKSPKFDAANYYTVLGVYNSKLTNTKEAIEAYKKAIEATKTKEFLAPKVITQEKYLFSIASSKKEENTTPKFDTEAKRQDKIEQLYMYLTQEYYKLKDYKNTVDSLQNAGERGKSRAGLYTLRAECYYKQAKHSETFTALNEGIKRFPDDSKLLKQKFYYFADLKLYQAAIDASKVYMDKVGVSSKEYVALAQMLIGANQIDSAIALLEEAKLMFAKDAKIGILLGHMYLKKDMKNTTAHLFEESSYYDKQYLKDAVEMNRRAGNNLHALYLNTQNIDKVEKLKQKIAIYLNAGEYRKIIGLQKALKRYKMLDDENLRYALAYSYYSVGDYENSESHLKYISDSELFSKATVIRKNIEKCTNDSMECL</sequence>
<gene>
    <name evidence="3" type="ORF">GJV85_11550</name>
</gene>
<feature type="chain" id="PRO_5036870301" evidence="2">
    <location>
        <begin position="37"/>
        <end position="437"/>
    </location>
</feature>
<feature type="signal peptide" evidence="2">
    <location>
        <begin position="1"/>
        <end position="36"/>
    </location>
</feature>
<name>A0A975B254_9BACT</name>
<accession>A0A975B254</accession>
<dbReference type="SUPFAM" id="SSF48452">
    <property type="entry name" value="TPR-like"/>
    <property type="match status" value="1"/>
</dbReference>